<feature type="compositionally biased region" description="Basic and acidic residues" evidence="1">
    <location>
        <begin position="96"/>
        <end position="110"/>
    </location>
</feature>
<dbReference type="AlphaFoldDB" id="A0A1F5VW06"/>
<evidence type="ECO:0000256" key="1">
    <source>
        <dbReference type="SAM" id="MobiDB-lite"/>
    </source>
</evidence>
<accession>A0A1F5VW06</accession>
<sequence length="110" mass="12436">MKEIRLESEKGYEIIARAGTIVYTEHKNVYLVPEESIRLLDASGISYTVIRGTSLVCHSFGISSIDELRPLAATESFVNPIDEPELQYPDIDTSEPSEKKPTRKIRDHET</sequence>
<dbReference type="EMBL" id="MFGW01000044">
    <property type="protein sequence ID" value="OGF67604.1"/>
    <property type="molecule type" value="Genomic_DNA"/>
</dbReference>
<gene>
    <name evidence="2" type="ORF">A2Y62_18055</name>
</gene>
<feature type="region of interest" description="Disordered" evidence="1">
    <location>
        <begin position="80"/>
        <end position="110"/>
    </location>
</feature>
<evidence type="ECO:0000313" key="3">
    <source>
        <dbReference type="Proteomes" id="UP000178943"/>
    </source>
</evidence>
<evidence type="ECO:0000313" key="2">
    <source>
        <dbReference type="EMBL" id="OGF67604.1"/>
    </source>
</evidence>
<comment type="caution">
    <text evidence="2">The sequence shown here is derived from an EMBL/GenBank/DDBJ whole genome shotgun (WGS) entry which is preliminary data.</text>
</comment>
<reference evidence="2 3" key="1">
    <citation type="journal article" date="2016" name="Nat. Commun.">
        <title>Thousands of microbial genomes shed light on interconnected biogeochemical processes in an aquifer system.</title>
        <authorList>
            <person name="Anantharaman K."/>
            <person name="Brown C.T."/>
            <person name="Hug L.A."/>
            <person name="Sharon I."/>
            <person name="Castelle C.J."/>
            <person name="Probst A.J."/>
            <person name="Thomas B.C."/>
            <person name="Singh A."/>
            <person name="Wilkins M.J."/>
            <person name="Karaoz U."/>
            <person name="Brodie E.L."/>
            <person name="Williams K.H."/>
            <person name="Hubbard S.S."/>
            <person name="Banfield J.F."/>
        </authorList>
    </citation>
    <scope>NUCLEOTIDE SEQUENCE [LARGE SCALE GENOMIC DNA]</scope>
</reference>
<protein>
    <submittedName>
        <fullName evidence="2">Uncharacterized protein</fullName>
    </submittedName>
</protein>
<organism evidence="2 3">
    <name type="scientific">Candidatus Fischerbacteria bacterium RBG_13_37_8</name>
    <dbReference type="NCBI Taxonomy" id="1817863"/>
    <lineage>
        <taxon>Bacteria</taxon>
        <taxon>Candidatus Fischeribacteriota</taxon>
    </lineage>
</organism>
<dbReference type="Proteomes" id="UP000178943">
    <property type="component" value="Unassembled WGS sequence"/>
</dbReference>
<name>A0A1F5VW06_9BACT</name>
<proteinExistence type="predicted"/>